<feature type="transmembrane region" description="Helical" evidence="5">
    <location>
        <begin position="59"/>
        <end position="86"/>
    </location>
</feature>
<dbReference type="InterPro" id="IPR014205">
    <property type="entry name" value="Spore_YtaF"/>
</dbReference>
<keyword evidence="4 5" id="KW-0472">Membrane</keyword>
<keyword evidence="1" id="KW-1003">Cell membrane</keyword>
<organism evidence="6 7">
    <name type="scientific">Brevibacillus laterosporus</name>
    <name type="common">Bacillus laterosporus</name>
    <dbReference type="NCBI Taxonomy" id="1465"/>
    <lineage>
        <taxon>Bacteria</taxon>
        <taxon>Bacillati</taxon>
        <taxon>Bacillota</taxon>
        <taxon>Bacilli</taxon>
        <taxon>Bacillales</taxon>
        <taxon>Paenibacillaceae</taxon>
        <taxon>Brevibacillus</taxon>
    </lineage>
</organism>
<keyword evidence="7" id="KW-1185">Reference proteome</keyword>
<keyword evidence="3 5" id="KW-1133">Transmembrane helix</keyword>
<dbReference type="Proteomes" id="UP000319432">
    <property type="component" value="Chromosome"/>
</dbReference>
<evidence type="ECO:0000256" key="5">
    <source>
        <dbReference type="SAM" id="Phobius"/>
    </source>
</evidence>
<dbReference type="InterPro" id="IPR003810">
    <property type="entry name" value="Mntp/YtaF"/>
</dbReference>
<feature type="transmembrane region" description="Helical" evidence="5">
    <location>
        <begin position="33"/>
        <end position="53"/>
    </location>
</feature>
<sequence length="218" mass="22478">MNWLIILGFAVSSSLDNFGVGISYGIRNVRIGFLSNCVIAGICFILSEIGIYFGQLLSAILPGILPVLIGALFLFVIGIRIILLAVPRKQRSMAMATSSEVGVSTKSIKGIKGIKGILKNPEEVDFDKSGEIGIGEACILGIALAANAVTNGLSAGLIGLSPHAISITAAIGSFITVWAGVALGGKVASVRIASFTLGQFGTIISGVMLLVIAVNTLF</sequence>
<evidence type="ECO:0000313" key="6">
    <source>
        <dbReference type="EMBL" id="QDX95361.1"/>
    </source>
</evidence>
<dbReference type="PANTHER" id="PTHR35529">
    <property type="entry name" value="MANGANESE EFFLUX PUMP MNTP-RELATED"/>
    <property type="match status" value="1"/>
</dbReference>
<dbReference type="AlphaFoldDB" id="A0A518VEC7"/>
<dbReference type="Pfam" id="PF02659">
    <property type="entry name" value="Mntp"/>
    <property type="match status" value="1"/>
</dbReference>
<dbReference type="EMBL" id="CP033464">
    <property type="protein sequence ID" value="QDX95361.1"/>
    <property type="molecule type" value="Genomic_DNA"/>
</dbReference>
<evidence type="ECO:0000313" key="7">
    <source>
        <dbReference type="Proteomes" id="UP000319432"/>
    </source>
</evidence>
<feature type="transmembrane region" description="Helical" evidence="5">
    <location>
        <begin position="164"/>
        <end position="185"/>
    </location>
</feature>
<reference evidence="6 7" key="1">
    <citation type="submission" date="2018-11" db="EMBL/GenBank/DDBJ databases">
        <title>Phylogenetic determinants of toxin gene distribution in genomes of Brevibacillus laterosporus.</title>
        <authorList>
            <person name="Glare T.R."/>
            <person name="Durrant A."/>
            <person name="Berry C."/>
            <person name="Palma L."/>
            <person name="Ormskirk M."/>
            <person name="Cox M.O."/>
        </authorList>
    </citation>
    <scope>NUCLEOTIDE SEQUENCE [LARGE SCALE GENOMIC DNA]</scope>
    <source>
        <strain evidence="6 7">1821L</strain>
    </source>
</reference>
<name>A0A518VEC7_BRELA</name>
<evidence type="ECO:0000256" key="1">
    <source>
        <dbReference type="ARBA" id="ARBA00022475"/>
    </source>
</evidence>
<feature type="transmembrane region" description="Helical" evidence="5">
    <location>
        <begin position="137"/>
        <end position="158"/>
    </location>
</feature>
<proteinExistence type="predicted"/>
<gene>
    <name evidence="6" type="primary">ytaF</name>
    <name evidence="6" type="ORF">EEL30_25595</name>
</gene>
<dbReference type="NCBIfam" id="TIGR02840">
    <property type="entry name" value="spore_YtaF"/>
    <property type="match status" value="1"/>
</dbReference>
<keyword evidence="2 5" id="KW-0812">Transmembrane</keyword>
<dbReference type="PANTHER" id="PTHR35529:SF2">
    <property type="entry name" value="SPORULATION PROTEIN YTAF-RELATED"/>
    <property type="match status" value="1"/>
</dbReference>
<dbReference type="OrthoDB" id="1679205at2"/>
<protein>
    <submittedName>
        <fullName evidence="6">Sporulation membrane protein YtaF</fullName>
    </submittedName>
</protein>
<accession>A0A518VEC7</accession>
<evidence type="ECO:0000256" key="2">
    <source>
        <dbReference type="ARBA" id="ARBA00022692"/>
    </source>
</evidence>
<feature type="transmembrane region" description="Helical" evidence="5">
    <location>
        <begin position="192"/>
        <end position="214"/>
    </location>
</feature>
<evidence type="ECO:0000256" key="3">
    <source>
        <dbReference type="ARBA" id="ARBA00022989"/>
    </source>
</evidence>
<feature type="transmembrane region" description="Helical" evidence="5">
    <location>
        <begin position="6"/>
        <end position="26"/>
    </location>
</feature>
<evidence type="ECO:0000256" key="4">
    <source>
        <dbReference type="ARBA" id="ARBA00023136"/>
    </source>
</evidence>